<evidence type="ECO:0000313" key="1">
    <source>
        <dbReference type="EMBL" id="KAK3781351.1"/>
    </source>
</evidence>
<sequence>MGGVSRELPACLMVMIMMDSKSGPVLVIAVDIAGREEPALRTSRRFSSDMERGVNLNLCDRDAVTTWTELGQLEFTEFQASQISNNKIMPSECLKRNPNNEYGQPNEVCASTIPFEGRPLEERAME</sequence>
<accession>A0AAE1DSF2</accession>
<protein>
    <submittedName>
        <fullName evidence="1">Uncharacterized protein</fullName>
    </submittedName>
</protein>
<evidence type="ECO:0000313" key="2">
    <source>
        <dbReference type="Proteomes" id="UP001283361"/>
    </source>
</evidence>
<organism evidence="1 2">
    <name type="scientific">Elysia crispata</name>
    <name type="common">lettuce slug</name>
    <dbReference type="NCBI Taxonomy" id="231223"/>
    <lineage>
        <taxon>Eukaryota</taxon>
        <taxon>Metazoa</taxon>
        <taxon>Spiralia</taxon>
        <taxon>Lophotrochozoa</taxon>
        <taxon>Mollusca</taxon>
        <taxon>Gastropoda</taxon>
        <taxon>Heterobranchia</taxon>
        <taxon>Euthyneura</taxon>
        <taxon>Panpulmonata</taxon>
        <taxon>Sacoglossa</taxon>
        <taxon>Placobranchoidea</taxon>
        <taxon>Plakobranchidae</taxon>
        <taxon>Elysia</taxon>
    </lineage>
</organism>
<dbReference type="Proteomes" id="UP001283361">
    <property type="component" value="Unassembled WGS sequence"/>
</dbReference>
<proteinExistence type="predicted"/>
<name>A0AAE1DSF2_9GAST</name>
<dbReference type="EMBL" id="JAWDGP010002624">
    <property type="protein sequence ID" value="KAK3781351.1"/>
    <property type="molecule type" value="Genomic_DNA"/>
</dbReference>
<gene>
    <name evidence="1" type="ORF">RRG08_018977</name>
</gene>
<comment type="caution">
    <text evidence="1">The sequence shown here is derived from an EMBL/GenBank/DDBJ whole genome shotgun (WGS) entry which is preliminary data.</text>
</comment>
<reference evidence="1" key="1">
    <citation type="journal article" date="2023" name="G3 (Bethesda)">
        <title>A reference genome for the long-term kleptoplast-retaining sea slug Elysia crispata morphotype clarki.</title>
        <authorList>
            <person name="Eastman K.E."/>
            <person name="Pendleton A.L."/>
            <person name="Shaikh M.A."/>
            <person name="Suttiyut T."/>
            <person name="Ogas R."/>
            <person name="Tomko P."/>
            <person name="Gavelis G."/>
            <person name="Widhalm J.R."/>
            <person name="Wisecaver J.H."/>
        </authorList>
    </citation>
    <scope>NUCLEOTIDE SEQUENCE</scope>
    <source>
        <strain evidence="1">ECLA1</strain>
    </source>
</reference>
<dbReference type="AlphaFoldDB" id="A0AAE1DSF2"/>
<keyword evidence="2" id="KW-1185">Reference proteome</keyword>